<dbReference type="InterPro" id="IPR013098">
    <property type="entry name" value="Ig_I-set"/>
</dbReference>
<evidence type="ECO:0000256" key="1">
    <source>
        <dbReference type="ARBA" id="ARBA00022729"/>
    </source>
</evidence>
<evidence type="ECO:0000259" key="5">
    <source>
        <dbReference type="PROSITE" id="PS50835"/>
    </source>
</evidence>
<feature type="signal peptide" evidence="4">
    <location>
        <begin position="1"/>
        <end position="20"/>
    </location>
</feature>
<accession>A0A4Y2A9Z0</accession>
<sequence>METVLLIHAVGLLIFESVYCGDAPVVAPFMFPPALKEGERGSATCTIRSGDRPVEFNWKKDGRDLTVSSSVDIQSFKDSSFLVIESVTSESSGNYTCIVSNTYGRDQFTASLTVTAPPQWLKEPMDSISQEGENLIIECEASGVPSPTIKWITRTANDVIPKDASSPIRVTETGSLIISKVDATMQGSYTCEAENGFGDPLKKEVLIAVRDAPVVAPFIFPPALREGERGSAICTIRSGDRPVEFQWKKDGEILEKDSNVDIQSLKDSSFLIIESVTSKSSGNYSCTVTNTYGRDEYTSSLTVTGDKNVVISNDPSSPIRVTSTGSLVINKVDALMKGTYICEAENGFGNPLRKEIFISVRDAPVVVPFSFPSALKEGERGSSICTIRSGDRPLEFQWLKDGENVISNKNVDIQSVKDTSSILSIESVTSQSSGNYTCIVRNAFGSDRYTANLAVSAPPIWSYEPMDIIAKEGDSVSIKCQATGVPQPAITWTTYKIINERSHLLMHFLIDRGKIENTSELSALVRYDTSGTLHISKVDSSLKGSYSCIADNGFGTALQKKINIAVQGEKCLLLDMEYKVC</sequence>
<dbReference type="SUPFAM" id="SSF48726">
    <property type="entry name" value="Immunoglobulin"/>
    <property type="match status" value="6"/>
</dbReference>
<dbReference type="Pfam" id="PF07679">
    <property type="entry name" value="I-set"/>
    <property type="match status" value="3"/>
</dbReference>
<evidence type="ECO:0000256" key="2">
    <source>
        <dbReference type="ARBA" id="ARBA00023157"/>
    </source>
</evidence>
<reference evidence="6 7" key="1">
    <citation type="journal article" date="2019" name="Sci. Rep.">
        <title>Orb-weaving spider Araneus ventricosus genome elucidates the spidroin gene catalogue.</title>
        <authorList>
            <person name="Kono N."/>
            <person name="Nakamura H."/>
            <person name="Ohtoshi R."/>
            <person name="Moran D.A.P."/>
            <person name="Shinohara A."/>
            <person name="Yoshida Y."/>
            <person name="Fujiwara M."/>
            <person name="Mori M."/>
            <person name="Tomita M."/>
            <person name="Arakawa K."/>
        </authorList>
    </citation>
    <scope>NUCLEOTIDE SEQUENCE [LARGE SCALE GENOMIC DNA]</scope>
</reference>
<keyword evidence="1 4" id="KW-0732">Signal</keyword>
<dbReference type="Gene3D" id="2.60.40.10">
    <property type="entry name" value="Immunoglobulins"/>
    <property type="match status" value="6"/>
</dbReference>
<dbReference type="SMART" id="SM00408">
    <property type="entry name" value="IGc2"/>
    <property type="match status" value="5"/>
</dbReference>
<dbReference type="InterPro" id="IPR050958">
    <property type="entry name" value="Cell_Adh-Cytoskel_Orgn"/>
</dbReference>
<dbReference type="GO" id="GO:0030424">
    <property type="term" value="C:axon"/>
    <property type="evidence" value="ECO:0007669"/>
    <property type="project" value="TreeGrafter"/>
</dbReference>
<dbReference type="InterPro" id="IPR003599">
    <property type="entry name" value="Ig_sub"/>
</dbReference>
<dbReference type="FunFam" id="2.60.40.10:FF:000333">
    <property type="entry name" value="Down syndrome cell adhesion molecule"/>
    <property type="match status" value="3"/>
</dbReference>
<dbReference type="GO" id="GO:0005886">
    <property type="term" value="C:plasma membrane"/>
    <property type="evidence" value="ECO:0007669"/>
    <property type="project" value="TreeGrafter"/>
</dbReference>
<dbReference type="InterPro" id="IPR036179">
    <property type="entry name" value="Ig-like_dom_sf"/>
</dbReference>
<dbReference type="InterPro" id="IPR003598">
    <property type="entry name" value="Ig_sub2"/>
</dbReference>
<dbReference type="SMART" id="SM00409">
    <property type="entry name" value="IG"/>
    <property type="match status" value="5"/>
</dbReference>
<dbReference type="OrthoDB" id="6435939at2759"/>
<dbReference type="PANTHER" id="PTHR45080:SF8">
    <property type="entry name" value="IG-LIKE DOMAIN-CONTAINING PROTEIN"/>
    <property type="match status" value="1"/>
</dbReference>
<dbReference type="PANTHER" id="PTHR45080">
    <property type="entry name" value="CONTACTIN 5"/>
    <property type="match status" value="1"/>
</dbReference>
<dbReference type="GO" id="GO:0043025">
    <property type="term" value="C:neuronal cell body"/>
    <property type="evidence" value="ECO:0007669"/>
    <property type="project" value="TreeGrafter"/>
</dbReference>
<evidence type="ECO:0000313" key="6">
    <source>
        <dbReference type="EMBL" id="GBL76510.1"/>
    </source>
</evidence>
<dbReference type="AlphaFoldDB" id="A0A4Y2A9Z0"/>
<gene>
    <name evidence="6" type="primary">Dscaml1_0</name>
    <name evidence="6" type="ORF">AVEN_53254_1</name>
</gene>
<evidence type="ECO:0000256" key="3">
    <source>
        <dbReference type="ARBA" id="ARBA00023319"/>
    </source>
</evidence>
<dbReference type="GO" id="GO:0007156">
    <property type="term" value="P:homophilic cell adhesion via plasma membrane adhesion molecules"/>
    <property type="evidence" value="ECO:0007669"/>
    <property type="project" value="TreeGrafter"/>
</dbReference>
<comment type="caution">
    <text evidence="6">The sequence shown here is derived from an EMBL/GenBank/DDBJ whole genome shotgun (WGS) entry which is preliminary data.</text>
</comment>
<feature type="domain" description="Ig-like" evidence="5">
    <location>
        <begin position="24"/>
        <end position="115"/>
    </location>
</feature>
<dbReference type="Pfam" id="PF13927">
    <property type="entry name" value="Ig_3"/>
    <property type="match status" value="2"/>
</dbReference>
<dbReference type="GO" id="GO:0008046">
    <property type="term" value="F:axon guidance receptor activity"/>
    <property type="evidence" value="ECO:0007669"/>
    <property type="project" value="TreeGrafter"/>
</dbReference>
<dbReference type="InterPro" id="IPR007110">
    <property type="entry name" value="Ig-like_dom"/>
</dbReference>
<protein>
    <submittedName>
        <fullName evidence="6">Down syndrome cell adhesion molecule-like protein 1</fullName>
    </submittedName>
</protein>
<keyword evidence="2" id="KW-1015">Disulfide bond</keyword>
<keyword evidence="3" id="KW-0393">Immunoglobulin domain</keyword>
<dbReference type="InterPro" id="IPR013783">
    <property type="entry name" value="Ig-like_fold"/>
</dbReference>
<organism evidence="6 7">
    <name type="scientific">Araneus ventricosus</name>
    <name type="common">Orbweaver spider</name>
    <name type="synonym">Epeira ventricosa</name>
    <dbReference type="NCBI Taxonomy" id="182803"/>
    <lineage>
        <taxon>Eukaryota</taxon>
        <taxon>Metazoa</taxon>
        <taxon>Ecdysozoa</taxon>
        <taxon>Arthropoda</taxon>
        <taxon>Chelicerata</taxon>
        <taxon>Arachnida</taxon>
        <taxon>Araneae</taxon>
        <taxon>Araneomorphae</taxon>
        <taxon>Entelegynae</taxon>
        <taxon>Araneoidea</taxon>
        <taxon>Araneidae</taxon>
        <taxon>Araneus</taxon>
    </lineage>
</organism>
<feature type="chain" id="PRO_5021290043" evidence="4">
    <location>
        <begin position="21"/>
        <end position="581"/>
    </location>
</feature>
<keyword evidence="7" id="KW-1185">Reference proteome</keyword>
<evidence type="ECO:0000256" key="4">
    <source>
        <dbReference type="SAM" id="SignalP"/>
    </source>
</evidence>
<proteinExistence type="predicted"/>
<name>A0A4Y2A9Z0_ARAVE</name>
<feature type="domain" description="Ig-like" evidence="5">
    <location>
        <begin position="364"/>
        <end position="456"/>
    </location>
</feature>
<dbReference type="Proteomes" id="UP000499080">
    <property type="component" value="Unassembled WGS sequence"/>
</dbReference>
<feature type="domain" description="Ig-like" evidence="5">
    <location>
        <begin position="213"/>
        <end position="304"/>
    </location>
</feature>
<feature type="domain" description="Ig-like" evidence="5">
    <location>
        <begin position="458"/>
        <end position="563"/>
    </location>
</feature>
<evidence type="ECO:0000313" key="7">
    <source>
        <dbReference type="Proteomes" id="UP000499080"/>
    </source>
</evidence>
<feature type="domain" description="Ig-like" evidence="5">
    <location>
        <begin position="118"/>
        <end position="208"/>
    </location>
</feature>
<dbReference type="GO" id="GO:0050808">
    <property type="term" value="P:synapse organization"/>
    <property type="evidence" value="ECO:0007669"/>
    <property type="project" value="TreeGrafter"/>
</dbReference>
<dbReference type="EMBL" id="BGPR01000010">
    <property type="protein sequence ID" value="GBL76510.1"/>
    <property type="molecule type" value="Genomic_DNA"/>
</dbReference>
<dbReference type="PROSITE" id="PS50835">
    <property type="entry name" value="IG_LIKE"/>
    <property type="match status" value="5"/>
</dbReference>